<dbReference type="InterPro" id="IPR000160">
    <property type="entry name" value="GGDEF_dom"/>
</dbReference>
<sequence length="378" mass="40308">MHELAPRALAQSTKGSLVVLSHAIERAFDVDVDGRAVPGLVIALFERREYFDVEAARYGALASAGHLVLVAFAGSTQGLPAGVHGVMLPVGSPEARDWSLVMVRGSFAGALVAHDLRDLAVGELTLEASRLFAARWTFHRARALQMGRDLLERLGDLVPPGPLAAAQDLLEAAGALPVSGVEIQLAALADELISSVEAAHGRATRLRVDLEASQALAERDQLTGLHNRRFLERYLGQDERPVDFLTLLVDVDDLKHANDTYGHLAGDAVLRTVASVLNECSRSGDVIVRWGGDEFVLLVPDLGAQASLRVGERLARAVSAARPAPPWDHLRLSVSIAVSETHRTPLPLDRLDETLAAIKRSGKGHAALAPSVPGAPAH</sequence>
<reference evidence="2" key="1">
    <citation type="submission" date="2016-10" db="EMBL/GenBank/DDBJ databases">
        <title>Sequence of Gallionella enrichment culture.</title>
        <authorList>
            <person name="Poehlein A."/>
            <person name="Muehling M."/>
            <person name="Daniel R."/>
        </authorList>
    </citation>
    <scope>NUCLEOTIDE SEQUENCE</scope>
</reference>
<name>A0A1J5QDQ8_9ZZZZ</name>
<dbReference type="NCBIfam" id="TIGR00254">
    <property type="entry name" value="GGDEF"/>
    <property type="match status" value="1"/>
</dbReference>
<protein>
    <submittedName>
        <fullName evidence="2">Response regulator PleD</fullName>
    </submittedName>
</protein>
<evidence type="ECO:0000313" key="2">
    <source>
        <dbReference type="EMBL" id="OIQ81314.1"/>
    </source>
</evidence>
<dbReference type="GO" id="GO:0043709">
    <property type="term" value="P:cell adhesion involved in single-species biofilm formation"/>
    <property type="evidence" value="ECO:0007669"/>
    <property type="project" value="TreeGrafter"/>
</dbReference>
<comment type="caution">
    <text evidence="2">The sequence shown here is derived from an EMBL/GenBank/DDBJ whole genome shotgun (WGS) entry which is preliminary data.</text>
</comment>
<dbReference type="EMBL" id="MLJW01000940">
    <property type="protein sequence ID" value="OIQ81314.1"/>
    <property type="molecule type" value="Genomic_DNA"/>
</dbReference>
<dbReference type="SUPFAM" id="SSF55073">
    <property type="entry name" value="Nucleotide cyclase"/>
    <property type="match status" value="1"/>
</dbReference>
<dbReference type="PANTHER" id="PTHR45138">
    <property type="entry name" value="REGULATORY COMPONENTS OF SENSORY TRANSDUCTION SYSTEM"/>
    <property type="match status" value="1"/>
</dbReference>
<dbReference type="InterPro" id="IPR050469">
    <property type="entry name" value="Diguanylate_Cyclase"/>
</dbReference>
<dbReference type="InterPro" id="IPR043128">
    <property type="entry name" value="Rev_trsase/Diguanyl_cyclase"/>
</dbReference>
<proteinExistence type="predicted"/>
<dbReference type="SMART" id="SM00267">
    <property type="entry name" value="GGDEF"/>
    <property type="match status" value="1"/>
</dbReference>
<organism evidence="2">
    <name type="scientific">mine drainage metagenome</name>
    <dbReference type="NCBI Taxonomy" id="410659"/>
    <lineage>
        <taxon>unclassified sequences</taxon>
        <taxon>metagenomes</taxon>
        <taxon>ecological metagenomes</taxon>
    </lineage>
</organism>
<dbReference type="GO" id="GO:1902201">
    <property type="term" value="P:negative regulation of bacterial-type flagellum-dependent cell motility"/>
    <property type="evidence" value="ECO:0007669"/>
    <property type="project" value="TreeGrafter"/>
</dbReference>
<gene>
    <name evidence="2" type="primary">pleD_38</name>
    <name evidence="2" type="ORF">GALL_369140</name>
</gene>
<dbReference type="GO" id="GO:0052621">
    <property type="term" value="F:diguanylate cyclase activity"/>
    <property type="evidence" value="ECO:0007669"/>
    <property type="project" value="TreeGrafter"/>
</dbReference>
<dbReference type="PROSITE" id="PS50887">
    <property type="entry name" value="GGDEF"/>
    <property type="match status" value="1"/>
</dbReference>
<dbReference type="Pfam" id="PF10069">
    <property type="entry name" value="DICT"/>
    <property type="match status" value="1"/>
</dbReference>
<accession>A0A1J5QDQ8</accession>
<dbReference type="Pfam" id="PF00990">
    <property type="entry name" value="GGDEF"/>
    <property type="match status" value="1"/>
</dbReference>
<dbReference type="AlphaFoldDB" id="A0A1J5QDQ8"/>
<feature type="domain" description="GGDEF" evidence="1">
    <location>
        <begin position="242"/>
        <end position="371"/>
    </location>
</feature>
<evidence type="ECO:0000259" key="1">
    <source>
        <dbReference type="PROSITE" id="PS50887"/>
    </source>
</evidence>
<dbReference type="Gene3D" id="3.30.70.270">
    <property type="match status" value="1"/>
</dbReference>
<dbReference type="PANTHER" id="PTHR45138:SF9">
    <property type="entry name" value="DIGUANYLATE CYCLASE DGCM-RELATED"/>
    <property type="match status" value="1"/>
</dbReference>
<dbReference type="InterPro" id="IPR029787">
    <property type="entry name" value="Nucleotide_cyclase"/>
</dbReference>
<dbReference type="CDD" id="cd01949">
    <property type="entry name" value="GGDEF"/>
    <property type="match status" value="1"/>
</dbReference>
<dbReference type="GO" id="GO:0005886">
    <property type="term" value="C:plasma membrane"/>
    <property type="evidence" value="ECO:0007669"/>
    <property type="project" value="TreeGrafter"/>
</dbReference>
<dbReference type="InterPro" id="IPR019278">
    <property type="entry name" value="DICT_dom"/>
</dbReference>